<evidence type="ECO:0000256" key="11">
    <source>
        <dbReference type="PIRSR" id="PIRSR006246-2"/>
    </source>
</evidence>
<evidence type="ECO:0000313" key="15">
    <source>
        <dbReference type="Proteomes" id="UP000502248"/>
    </source>
</evidence>
<evidence type="ECO:0000256" key="5">
    <source>
        <dbReference type="ARBA" id="ARBA00023145"/>
    </source>
</evidence>
<dbReference type="GO" id="GO:0005829">
    <property type="term" value="C:cytosol"/>
    <property type="evidence" value="ECO:0007669"/>
    <property type="project" value="TreeGrafter"/>
</dbReference>
<evidence type="ECO:0000256" key="1">
    <source>
        <dbReference type="ARBA" id="ARBA00022490"/>
    </source>
</evidence>
<dbReference type="InterPro" id="IPR009010">
    <property type="entry name" value="Asp_de-COase-like_dom_sf"/>
</dbReference>
<evidence type="ECO:0000256" key="2">
    <source>
        <dbReference type="ARBA" id="ARBA00022655"/>
    </source>
</evidence>
<dbReference type="GO" id="GO:0015940">
    <property type="term" value="P:pantothenate biosynthetic process"/>
    <property type="evidence" value="ECO:0007669"/>
    <property type="project" value="UniProtKB-UniRule"/>
</dbReference>
<keyword evidence="6 9" id="KW-0456">Lyase</keyword>
<comment type="pathway">
    <text evidence="9">Cofactor biosynthesis; (R)-pantothenate biosynthesis; beta-alanine from L-aspartate: step 1/1.</text>
</comment>
<evidence type="ECO:0000256" key="6">
    <source>
        <dbReference type="ARBA" id="ARBA00023239"/>
    </source>
</evidence>
<dbReference type="CDD" id="cd06919">
    <property type="entry name" value="Asp_decarbox"/>
    <property type="match status" value="1"/>
</dbReference>
<dbReference type="GO" id="GO:0006523">
    <property type="term" value="P:alanine biosynthetic process"/>
    <property type="evidence" value="ECO:0007669"/>
    <property type="project" value="InterPro"/>
</dbReference>
<accession>A0A7Z2VG75</accession>
<dbReference type="PIRSF" id="PIRSF006246">
    <property type="entry name" value="Asp_decarbox"/>
    <property type="match status" value="1"/>
</dbReference>
<evidence type="ECO:0000256" key="9">
    <source>
        <dbReference type="HAMAP-Rule" id="MF_00446"/>
    </source>
</evidence>
<feature type="binding site" evidence="9 11">
    <location>
        <position position="57"/>
    </location>
    <ligand>
        <name>substrate</name>
    </ligand>
</feature>
<keyword evidence="2 9" id="KW-0566">Pantothenate biosynthesis</keyword>
<dbReference type="EC" id="4.1.1.11" evidence="9"/>
<keyword evidence="1 9" id="KW-0963">Cytoplasm</keyword>
<organism evidence="14 15">
    <name type="scientific">Cohnella herbarum</name>
    <dbReference type="NCBI Taxonomy" id="2728023"/>
    <lineage>
        <taxon>Bacteria</taxon>
        <taxon>Bacillati</taxon>
        <taxon>Bacillota</taxon>
        <taxon>Bacilli</taxon>
        <taxon>Bacillales</taxon>
        <taxon>Paenibacillaceae</taxon>
        <taxon>Cohnella</taxon>
    </lineage>
</organism>
<feature type="chain" id="PRO_5031639460" description="Aspartate 1-decarboxylase beta chain" evidence="9 13">
    <location>
        <begin position="1"/>
        <end position="24"/>
    </location>
</feature>
<dbReference type="SUPFAM" id="SSF50692">
    <property type="entry name" value="ADC-like"/>
    <property type="match status" value="1"/>
</dbReference>
<keyword evidence="5 9" id="KW-0865">Zymogen</keyword>
<dbReference type="Gene3D" id="2.40.40.20">
    <property type="match status" value="1"/>
</dbReference>
<gene>
    <name evidence="9" type="primary">panD</name>
    <name evidence="14" type="ORF">HH215_04145</name>
</gene>
<evidence type="ECO:0000256" key="4">
    <source>
        <dbReference type="ARBA" id="ARBA00022813"/>
    </source>
</evidence>
<keyword evidence="15" id="KW-1185">Reference proteome</keyword>
<dbReference type="UniPathway" id="UPA00028">
    <property type="reaction ID" value="UER00002"/>
</dbReference>
<evidence type="ECO:0000256" key="8">
    <source>
        <dbReference type="ARBA" id="ARBA00023317"/>
    </source>
</evidence>
<dbReference type="HAMAP" id="MF_00446">
    <property type="entry name" value="PanD"/>
    <property type="match status" value="1"/>
</dbReference>
<name>A0A7Z2VG75_9BACL</name>
<feature type="active site" description="Schiff-base intermediate with substrate; via pyruvic acid" evidence="9 10">
    <location>
        <position position="25"/>
    </location>
</feature>
<proteinExistence type="inferred from homology"/>
<dbReference type="GO" id="GO:0004068">
    <property type="term" value="F:aspartate 1-decarboxylase activity"/>
    <property type="evidence" value="ECO:0007669"/>
    <property type="project" value="UniProtKB-UniRule"/>
</dbReference>
<comment type="function">
    <text evidence="9">Catalyzes the pyruvoyl-dependent decarboxylation of aspartate to produce beta-alanine.</text>
</comment>
<dbReference type="AlphaFoldDB" id="A0A7Z2VG75"/>
<evidence type="ECO:0000256" key="7">
    <source>
        <dbReference type="ARBA" id="ARBA00023270"/>
    </source>
</evidence>
<feature type="binding site" evidence="9 11">
    <location>
        <begin position="73"/>
        <end position="75"/>
    </location>
    <ligand>
        <name>substrate</name>
    </ligand>
</feature>
<evidence type="ECO:0000256" key="10">
    <source>
        <dbReference type="PIRSR" id="PIRSR006246-1"/>
    </source>
</evidence>
<dbReference type="InterPro" id="IPR003190">
    <property type="entry name" value="Asp_decarbox"/>
</dbReference>
<dbReference type="PANTHER" id="PTHR21012:SF0">
    <property type="entry name" value="ASPARTATE 1-DECARBOXYLASE"/>
    <property type="match status" value="1"/>
</dbReference>
<evidence type="ECO:0000256" key="13">
    <source>
        <dbReference type="PIRSR" id="PIRSR006246-5"/>
    </source>
</evidence>
<comment type="subunit">
    <text evidence="9">Heterooctamer of four alpha and four beta subunits.</text>
</comment>
<comment type="catalytic activity">
    <reaction evidence="9">
        <text>L-aspartate + H(+) = beta-alanine + CO2</text>
        <dbReference type="Rhea" id="RHEA:19497"/>
        <dbReference type="ChEBI" id="CHEBI:15378"/>
        <dbReference type="ChEBI" id="CHEBI:16526"/>
        <dbReference type="ChEBI" id="CHEBI:29991"/>
        <dbReference type="ChEBI" id="CHEBI:57966"/>
        <dbReference type="EC" id="4.1.1.11"/>
    </reaction>
</comment>
<keyword evidence="7 9" id="KW-0704">Schiff base</keyword>
<sequence>MFRQMMKAKIHRATVTEANLNYVGSVTIDQDLLELVDILPDEKVQIVNNNNGARFETYAIPGPRGSGVICLNGAAARLVQPGDKVIIINYGLMSDEEARRHHPRVAIMDEHNHVVKLLAEEPHSTVL</sequence>
<reference evidence="14 15" key="1">
    <citation type="submission" date="2020-04" db="EMBL/GenBank/DDBJ databases">
        <title>Genome sequencing of novel species.</title>
        <authorList>
            <person name="Heo J."/>
            <person name="Kim S.-J."/>
            <person name="Kim J.-S."/>
            <person name="Hong S.-B."/>
            <person name="Kwon S.-W."/>
        </authorList>
    </citation>
    <scope>NUCLEOTIDE SEQUENCE [LARGE SCALE GENOMIC DNA]</scope>
    <source>
        <strain evidence="14 15">MFER-1</strain>
    </source>
</reference>
<keyword evidence="8 9" id="KW-0670">Pyruvate</keyword>
<keyword evidence="4 9" id="KW-0068">Autocatalytic cleavage</keyword>
<comment type="similarity">
    <text evidence="9">Belongs to the PanD family.</text>
</comment>
<dbReference type="RefSeq" id="WP_169278755.1">
    <property type="nucleotide sequence ID" value="NZ_CP051680.1"/>
</dbReference>
<dbReference type="EMBL" id="CP051680">
    <property type="protein sequence ID" value="QJD82456.1"/>
    <property type="molecule type" value="Genomic_DNA"/>
</dbReference>
<comment type="cofactor">
    <cofactor evidence="9 10">
        <name>pyruvate</name>
        <dbReference type="ChEBI" id="CHEBI:15361"/>
    </cofactor>
    <text evidence="9 10">Binds 1 pyruvoyl group covalently per subunit.</text>
</comment>
<feature type="chain" id="PRO_5031639459" description="Aspartate 1-decarboxylase alpha chain" evidence="9 13">
    <location>
        <begin position="25"/>
        <end position="127"/>
    </location>
</feature>
<evidence type="ECO:0000256" key="3">
    <source>
        <dbReference type="ARBA" id="ARBA00022793"/>
    </source>
</evidence>
<dbReference type="NCBIfam" id="TIGR00223">
    <property type="entry name" value="panD"/>
    <property type="match status" value="1"/>
</dbReference>
<dbReference type="PANTHER" id="PTHR21012">
    <property type="entry name" value="ASPARTATE 1-DECARBOXYLASE"/>
    <property type="match status" value="1"/>
</dbReference>
<protein>
    <recommendedName>
        <fullName evidence="9">Aspartate 1-decarboxylase</fullName>
        <ecNumber evidence="9">4.1.1.11</ecNumber>
    </recommendedName>
    <alternativeName>
        <fullName evidence="9">Aspartate alpha-decarboxylase</fullName>
    </alternativeName>
    <component>
        <recommendedName>
            <fullName evidence="9">Aspartate 1-decarboxylase beta chain</fullName>
        </recommendedName>
    </component>
    <component>
        <recommendedName>
            <fullName evidence="9">Aspartate 1-decarboxylase alpha chain</fullName>
        </recommendedName>
    </component>
</protein>
<dbReference type="Proteomes" id="UP000502248">
    <property type="component" value="Chromosome"/>
</dbReference>
<comment type="subcellular location">
    <subcellularLocation>
        <location evidence="9">Cytoplasm</location>
    </subcellularLocation>
</comment>
<keyword evidence="3 9" id="KW-0210">Decarboxylase</keyword>
<evidence type="ECO:0000313" key="14">
    <source>
        <dbReference type="EMBL" id="QJD82456.1"/>
    </source>
</evidence>
<feature type="active site" description="Proton donor" evidence="9 10">
    <location>
        <position position="58"/>
    </location>
</feature>
<dbReference type="Pfam" id="PF02261">
    <property type="entry name" value="Asp_decarbox"/>
    <property type="match status" value="1"/>
</dbReference>
<feature type="modified residue" description="Pyruvic acid (Ser)" evidence="9 12">
    <location>
        <position position="25"/>
    </location>
</feature>
<dbReference type="KEGG" id="cheb:HH215_04145"/>
<evidence type="ECO:0000256" key="12">
    <source>
        <dbReference type="PIRSR" id="PIRSR006246-3"/>
    </source>
</evidence>
<comment type="PTM">
    <text evidence="9 12">Is synthesized initially as an inactive proenzyme, which is activated by self-cleavage at a specific serine bond to produce a beta-subunit with a hydroxyl group at its C-terminus and an alpha-subunit with a pyruvoyl group at its N-terminus.</text>
</comment>